<accession>A0A6A6UKI7</accession>
<dbReference type="AlphaFoldDB" id="A0A6A6UKI7"/>
<gene>
    <name evidence="2" type="ORF">BT63DRAFT_431320</name>
</gene>
<dbReference type="PANTHER" id="PTHR21089">
    <property type="entry name" value="SHIKIMATE DEHYDROGENASE"/>
    <property type="match status" value="1"/>
</dbReference>
<dbReference type="InterPro" id="IPR022893">
    <property type="entry name" value="Shikimate_DH_fam"/>
</dbReference>
<dbReference type="InterPro" id="IPR013708">
    <property type="entry name" value="Shikimate_DH-bd_N"/>
</dbReference>
<dbReference type="EMBL" id="MU004231">
    <property type="protein sequence ID" value="KAF2672732.1"/>
    <property type="molecule type" value="Genomic_DNA"/>
</dbReference>
<dbReference type="SUPFAM" id="SSF53223">
    <property type="entry name" value="Aminoacid dehydrogenase-like, N-terminal domain"/>
    <property type="match status" value="1"/>
</dbReference>
<dbReference type="SUPFAM" id="SSF51735">
    <property type="entry name" value="NAD(P)-binding Rossmann-fold domains"/>
    <property type="match status" value="1"/>
</dbReference>
<dbReference type="CDD" id="cd01065">
    <property type="entry name" value="NAD_bind_Shikimate_DH"/>
    <property type="match status" value="1"/>
</dbReference>
<dbReference type="Gene3D" id="3.40.50.720">
    <property type="entry name" value="NAD(P)-binding Rossmann-like Domain"/>
    <property type="match status" value="1"/>
</dbReference>
<proteinExistence type="predicted"/>
<dbReference type="PANTHER" id="PTHR21089:SF1">
    <property type="entry name" value="BIFUNCTIONAL 3-DEHYDROQUINATE DEHYDRATASE_SHIKIMATE DEHYDROGENASE, CHLOROPLASTIC"/>
    <property type="match status" value="1"/>
</dbReference>
<dbReference type="GO" id="GO:0004764">
    <property type="term" value="F:shikimate 3-dehydrogenase (NADP+) activity"/>
    <property type="evidence" value="ECO:0007669"/>
    <property type="project" value="InterPro"/>
</dbReference>
<organism evidence="2 3">
    <name type="scientific">Microthyrium microscopicum</name>
    <dbReference type="NCBI Taxonomy" id="703497"/>
    <lineage>
        <taxon>Eukaryota</taxon>
        <taxon>Fungi</taxon>
        <taxon>Dikarya</taxon>
        <taxon>Ascomycota</taxon>
        <taxon>Pezizomycotina</taxon>
        <taxon>Dothideomycetes</taxon>
        <taxon>Dothideomycetes incertae sedis</taxon>
        <taxon>Microthyriales</taxon>
        <taxon>Microthyriaceae</taxon>
        <taxon>Microthyrium</taxon>
    </lineage>
</organism>
<name>A0A6A6UKI7_9PEZI</name>
<protein>
    <submittedName>
        <fullName evidence="2">Shikimate/quinate 5-dehydrogenase</fullName>
    </submittedName>
</protein>
<dbReference type="GO" id="GO:0009423">
    <property type="term" value="P:chorismate biosynthetic process"/>
    <property type="evidence" value="ECO:0007669"/>
    <property type="project" value="TreeGrafter"/>
</dbReference>
<keyword evidence="3" id="KW-1185">Reference proteome</keyword>
<dbReference type="Pfam" id="PF08501">
    <property type="entry name" value="Shikimate_dh_N"/>
    <property type="match status" value="1"/>
</dbReference>
<dbReference type="Gene3D" id="3.40.50.10860">
    <property type="entry name" value="Leucine Dehydrogenase, chain A, domain 1"/>
    <property type="match status" value="1"/>
</dbReference>
<evidence type="ECO:0000259" key="1">
    <source>
        <dbReference type="Pfam" id="PF08501"/>
    </source>
</evidence>
<dbReference type="InterPro" id="IPR046346">
    <property type="entry name" value="Aminoacid_DH-like_N_sf"/>
</dbReference>
<dbReference type="GO" id="GO:0019632">
    <property type="term" value="P:shikimate metabolic process"/>
    <property type="evidence" value="ECO:0007669"/>
    <property type="project" value="TreeGrafter"/>
</dbReference>
<reference evidence="2" key="1">
    <citation type="journal article" date="2020" name="Stud. Mycol.">
        <title>101 Dothideomycetes genomes: a test case for predicting lifestyles and emergence of pathogens.</title>
        <authorList>
            <person name="Haridas S."/>
            <person name="Albert R."/>
            <person name="Binder M."/>
            <person name="Bloem J."/>
            <person name="Labutti K."/>
            <person name="Salamov A."/>
            <person name="Andreopoulos B."/>
            <person name="Baker S."/>
            <person name="Barry K."/>
            <person name="Bills G."/>
            <person name="Bluhm B."/>
            <person name="Cannon C."/>
            <person name="Castanera R."/>
            <person name="Culley D."/>
            <person name="Daum C."/>
            <person name="Ezra D."/>
            <person name="Gonzalez J."/>
            <person name="Henrissat B."/>
            <person name="Kuo A."/>
            <person name="Liang C."/>
            <person name="Lipzen A."/>
            <person name="Lutzoni F."/>
            <person name="Magnuson J."/>
            <person name="Mondo S."/>
            <person name="Nolan M."/>
            <person name="Ohm R."/>
            <person name="Pangilinan J."/>
            <person name="Park H.-J."/>
            <person name="Ramirez L."/>
            <person name="Alfaro M."/>
            <person name="Sun H."/>
            <person name="Tritt A."/>
            <person name="Yoshinaga Y."/>
            <person name="Zwiers L.-H."/>
            <person name="Turgeon B."/>
            <person name="Goodwin S."/>
            <person name="Spatafora J."/>
            <person name="Crous P."/>
            <person name="Grigoriev I."/>
        </authorList>
    </citation>
    <scope>NUCLEOTIDE SEQUENCE</scope>
    <source>
        <strain evidence="2">CBS 115976</strain>
    </source>
</reference>
<dbReference type="Proteomes" id="UP000799302">
    <property type="component" value="Unassembled WGS sequence"/>
</dbReference>
<dbReference type="InterPro" id="IPR036291">
    <property type="entry name" value="NAD(P)-bd_dom_sf"/>
</dbReference>
<evidence type="ECO:0000313" key="3">
    <source>
        <dbReference type="Proteomes" id="UP000799302"/>
    </source>
</evidence>
<dbReference type="OrthoDB" id="204377at2759"/>
<feature type="domain" description="Shikimate dehydrogenase substrate binding N-terminal" evidence="1">
    <location>
        <begin position="13"/>
        <end position="94"/>
    </location>
</feature>
<evidence type="ECO:0000313" key="2">
    <source>
        <dbReference type="EMBL" id="KAF2672732.1"/>
    </source>
</evidence>
<sequence length="304" mass="33867">MPHSVEAEGVGCLFGFPIAHSLSPLFHQTSYDDLGIPWKFTFLESKSIHEFLEFIRNPKCYVGSAVTMPHKVAIMDHLDGLTDEGREVGAVNTIIIREEQGRRKYIGTNTDVFGIRESFYQNVSDRSLLDGKPGLVIGSGGAARSAVYALRRMMNCKPVYIVNRFKDEVDQVIQECQSIGFGQNLIHVETVEQAQELAAPGAIVSCIPDFPPTTPEEIRARSVIEAMLNKEQKGAILEMCYHPSPWTELGAIAEKSGWQVILGTEAMIYQGIEQQKLWTGKSLAELPVEKVKAVIHEQLKQSRH</sequence>